<dbReference type="GO" id="GO:0051287">
    <property type="term" value="F:NAD binding"/>
    <property type="evidence" value="ECO:0007669"/>
    <property type="project" value="InterPro"/>
</dbReference>
<keyword evidence="2 4" id="KW-0560">Oxidoreductase</keyword>
<dbReference type="InterPro" id="IPR036291">
    <property type="entry name" value="NAD(P)-bd_dom_sf"/>
</dbReference>
<name>A0A919NYL4_9ACTN</name>
<dbReference type="SUPFAM" id="SSF52283">
    <property type="entry name" value="Formate/glycerate dehydrogenase catalytic domain-like"/>
    <property type="match status" value="1"/>
</dbReference>
<dbReference type="InterPro" id="IPR006139">
    <property type="entry name" value="D-isomer_2_OHA_DH_cat_dom"/>
</dbReference>
<organism evidence="7 8">
    <name type="scientific">Paractinoplanes tereljensis</name>
    <dbReference type="NCBI Taxonomy" id="571912"/>
    <lineage>
        <taxon>Bacteria</taxon>
        <taxon>Bacillati</taxon>
        <taxon>Actinomycetota</taxon>
        <taxon>Actinomycetes</taxon>
        <taxon>Micromonosporales</taxon>
        <taxon>Micromonosporaceae</taxon>
        <taxon>Paractinoplanes</taxon>
    </lineage>
</organism>
<evidence type="ECO:0000256" key="2">
    <source>
        <dbReference type="ARBA" id="ARBA00023002"/>
    </source>
</evidence>
<sequence length="338" mass="35855">MTARNRPVAVLAMTADLPDLLFTPALRRRLAEDVELGPGPVLQEFDSAPARAALARAEVLITGWGSPRITAEVLDAAPALRAVVHTGGSVKGHVSRECWERGILVSSSAAANALPVAEYALAWILLAAKGARRLEHTYRTRRAAVDRNAEFPHVGAYRRSVGIIGASRIGRRVIELLRPFDLEVSLFDPYVTAAEAAALGVASATLPDLLTGSDIVSLHAPALHSTRHMIDAAGLARMPDGATLINTARGSLVDQEALVAELLTGRIDAVIDTTEPEVPPPDSPLYTLPNVVLTPHIAGAQGNELLRLGESAADEVHRYVTGLPLAHPVVVHDLARIA</sequence>
<dbReference type="GO" id="GO:0030267">
    <property type="term" value="F:glyoxylate reductase (NADPH) activity"/>
    <property type="evidence" value="ECO:0007669"/>
    <property type="project" value="TreeGrafter"/>
</dbReference>
<dbReference type="InterPro" id="IPR050223">
    <property type="entry name" value="D-isomer_2-hydroxyacid_DH"/>
</dbReference>
<dbReference type="CDD" id="cd12167">
    <property type="entry name" value="2-Hacid_dh_8"/>
    <property type="match status" value="1"/>
</dbReference>
<protein>
    <submittedName>
        <fullName evidence="7">Glycerate dehydrogenase</fullName>
    </submittedName>
</protein>
<dbReference type="Pfam" id="PF00389">
    <property type="entry name" value="2-Hacid_dh"/>
    <property type="match status" value="1"/>
</dbReference>
<gene>
    <name evidence="7" type="ORF">Ate02nite_94730</name>
</gene>
<dbReference type="Proteomes" id="UP000623608">
    <property type="component" value="Unassembled WGS sequence"/>
</dbReference>
<dbReference type="Gene3D" id="3.40.50.720">
    <property type="entry name" value="NAD(P)-binding Rossmann-like Domain"/>
    <property type="match status" value="2"/>
</dbReference>
<dbReference type="EMBL" id="BOMY01000064">
    <property type="protein sequence ID" value="GIF26743.1"/>
    <property type="molecule type" value="Genomic_DNA"/>
</dbReference>
<dbReference type="AlphaFoldDB" id="A0A919NYL4"/>
<dbReference type="InterPro" id="IPR029753">
    <property type="entry name" value="D-isomer_DH_CS"/>
</dbReference>
<dbReference type="GO" id="GO:0005829">
    <property type="term" value="C:cytosol"/>
    <property type="evidence" value="ECO:0007669"/>
    <property type="project" value="TreeGrafter"/>
</dbReference>
<evidence type="ECO:0000256" key="3">
    <source>
        <dbReference type="ARBA" id="ARBA00023027"/>
    </source>
</evidence>
<evidence type="ECO:0000259" key="6">
    <source>
        <dbReference type="Pfam" id="PF02826"/>
    </source>
</evidence>
<keyword evidence="3" id="KW-0520">NAD</keyword>
<evidence type="ECO:0000313" key="7">
    <source>
        <dbReference type="EMBL" id="GIF26743.1"/>
    </source>
</evidence>
<dbReference type="PANTHER" id="PTHR10996:SF178">
    <property type="entry name" value="2-HYDROXYACID DEHYDROGENASE YGL185C-RELATED"/>
    <property type="match status" value="1"/>
</dbReference>
<feature type="domain" description="D-isomer specific 2-hydroxyacid dehydrogenase NAD-binding" evidence="6">
    <location>
        <begin position="123"/>
        <end position="298"/>
    </location>
</feature>
<reference evidence="7" key="1">
    <citation type="submission" date="2021-01" db="EMBL/GenBank/DDBJ databases">
        <title>Whole genome shotgun sequence of Actinoplanes tereljensis NBRC 105297.</title>
        <authorList>
            <person name="Komaki H."/>
            <person name="Tamura T."/>
        </authorList>
    </citation>
    <scope>NUCLEOTIDE SEQUENCE</scope>
    <source>
        <strain evidence="7">NBRC 105297</strain>
    </source>
</reference>
<keyword evidence="8" id="KW-1185">Reference proteome</keyword>
<evidence type="ECO:0000256" key="1">
    <source>
        <dbReference type="ARBA" id="ARBA00005854"/>
    </source>
</evidence>
<feature type="domain" description="D-isomer specific 2-hydroxyacid dehydrogenase catalytic" evidence="5">
    <location>
        <begin position="51"/>
        <end position="329"/>
    </location>
</feature>
<evidence type="ECO:0000259" key="5">
    <source>
        <dbReference type="Pfam" id="PF00389"/>
    </source>
</evidence>
<dbReference type="SUPFAM" id="SSF51735">
    <property type="entry name" value="NAD(P)-binding Rossmann-fold domains"/>
    <property type="match status" value="1"/>
</dbReference>
<dbReference type="RefSeq" id="WP_203814544.1">
    <property type="nucleotide sequence ID" value="NZ_BOMY01000064.1"/>
</dbReference>
<comment type="similarity">
    <text evidence="1 4">Belongs to the D-isomer specific 2-hydroxyacid dehydrogenase family.</text>
</comment>
<dbReference type="PROSITE" id="PS00670">
    <property type="entry name" value="D_2_HYDROXYACID_DH_2"/>
    <property type="match status" value="1"/>
</dbReference>
<comment type="caution">
    <text evidence="7">The sequence shown here is derived from an EMBL/GenBank/DDBJ whole genome shotgun (WGS) entry which is preliminary data.</text>
</comment>
<proteinExistence type="inferred from homology"/>
<dbReference type="GO" id="GO:0016618">
    <property type="term" value="F:hydroxypyruvate reductase [NAD(P)H] activity"/>
    <property type="evidence" value="ECO:0007669"/>
    <property type="project" value="TreeGrafter"/>
</dbReference>
<dbReference type="InterPro" id="IPR006140">
    <property type="entry name" value="D-isomer_DH_NAD-bd"/>
</dbReference>
<evidence type="ECO:0000256" key="4">
    <source>
        <dbReference type="RuleBase" id="RU003719"/>
    </source>
</evidence>
<dbReference type="Pfam" id="PF02826">
    <property type="entry name" value="2-Hacid_dh_C"/>
    <property type="match status" value="1"/>
</dbReference>
<accession>A0A919NYL4</accession>
<evidence type="ECO:0000313" key="8">
    <source>
        <dbReference type="Proteomes" id="UP000623608"/>
    </source>
</evidence>
<dbReference type="PANTHER" id="PTHR10996">
    <property type="entry name" value="2-HYDROXYACID DEHYDROGENASE-RELATED"/>
    <property type="match status" value="1"/>
</dbReference>